<evidence type="ECO:0000256" key="4">
    <source>
        <dbReference type="SAM" id="SignalP"/>
    </source>
</evidence>
<dbReference type="GO" id="GO:0004553">
    <property type="term" value="F:hydrolase activity, hydrolyzing O-glycosyl compounds"/>
    <property type="evidence" value="ECO:0007669"/>
    <property type="project" value="InterPro"/>
</dbReference>
<dbReference type="Proteomes" id="UP000016662">
    <property type="component" value="Unassembled WGS sequence"/>
</dbReference>
<accession>U2KDY5</accession>
<reference evidence="6 7" key="1">
    <citation type="submission" date="2013-07" db="EMBL/GenBank/DDBJ databases">
        <authorList>
            <person name="Weinstock G."/>
            <person name="Sodergren E."/>
            <person name="Wylie T."/>
            <person name="Fulton L."/>
            <person name="Fulton R."/>
            <person name="Fronick C."/>
            <person name="O'Laughlin M."/>
            <person name="Godfrey J."/>
            <person name="Miner T."/>
            <person name="Herter B."/>
            <person name="Appelbaum E."/>
            <person name="Cordes M."/>
            <person name="Lek S."/>
            <person name="Wollam A."/>
            <person name="Pepin K.H."/>
            <person name="Palsikar V.B."/>
            <person name="Mitreva M."/>
            <person name="Wilson R.K."/>
        </authorList>
    </citation>
    <scope>NUCLEOTIDE SEQUENCE [LARGE SCALE GENOMIC DNA]</scope>
    <source>
        <strain evidence="6 7">ATCC 27760</strain>
    </source>
</reference>
<dbReference type="InterPro" id="IPR036439">
    <property type="entry name" value="Dockerin_dom_sf"/>
</dbReference>
<feature type="signal peptide" evidence="4">
    <location>
        <begin position="1"/>
        <end position="27"/>
    </location>
</feature>
<dbReference type="InterPro" id="IPR002102">
    <property type="entry name" value="Cohesin_dom"/>
</dbReference>
<dbReference type="HOGENOM" id="CLU_1018976_0_0_9"/>
<sequence length="316" mass="32437">MKAKHTLAGALALAMLASTAVSFQVSAADTAVTLKGAKVEAEAGGEFSVDVSLEDIPSTKVNVMDFAVTYDQTVLNVDSVKIGKSADVDVSGDSTASDAPVFATNIKDGEITVSWTTALDSNSWISEDGVILTITGTVKDGVADGTVTPIDFAPVTRETYDGSGKNNSSMVIGYVYGGDSATYTINAEAGSVTIGSKQTTTVTTTEGGKDTTATEATTTATESKTDVTKATTTISGNIVTGTVAPGSVLYGDVNCDARVDITDAVMLNKAAAGVVTLNDTQRKNADCNGDEEVGSQDATTLLMFLVNIIKTLPYSD</sequence>
<dbReference type="AlphaFoldDB" id="U2KDY5"/>
<dbReference type="InterPro" id="IPR002105">
    <property type="entry name" value="Dockerin_1_rpt"/>
</dbReference>
<name>U2KDY5_9FIRM</name>
<organism evidence="6 7">
    <name type="scientific">Ruminococcus callidus ATCC 27760</name>
    <dbReference type="NCBI Taxonomy" id="411473"/>
    <lineage>
        <taxon>Bacteria</taxon>
        <taxon>Bacillati</taxon>
        <taxon>Bacillota</taxon>
        <taxon>Clostridia</taxon>
        <taxon>Eubacteriales</taxon>
        <taxon>Oscillospiraceae</taxon>
        <taxon>Ruminococcus</taxon>
    </lineage>
</organism>
<keyword evidence="2" id="KW-0964">Secreted</keyword>
<evidence type="ECO:0000259" key="5">
    <source>
        <dbReference type="PROSITE" id="PS51766"/>
    </source>
</evidence>
<dbReference type="PROSITE" id="PS51766">
    <property type="entry name" value="DOCKERIN"/>
    <property type="match status" value="1"/>
</dbReference>
<comment type="subcellular location">
    <subcellularLocation>
        <location evidence="1">Secreted</location>
    </subcellularLocation>
</comment>
<evidence type="ECO:0000256" key="3">
    <source>
        <dbReference type="ARBA" id="ARBA00022737"/>
    </source>
</evidence>
<evidence type="ECO:0000256" key="1">
    <source>
        <dbReference type="ARBA" id="ARBA00004613"/>
    </source>
</evidence>
<dbReference type="InterPro" id="IPR016134">
    <property type="entry name" value="Dockerin_dom"/>
</dbReference>
<dbReference type="InterPro" id="IPR008965">
    <property type="entry name" value="CBM2/CBM3_carb-bd_dom_sf"/>
</dbReference>
<dbReference type="Pfam" id="PF00963">
    <property type="entry name" value="Cohesin"/>
    <property type="match status" value="1"/>
</dbReference>
<dbReference type="SUPFAM" id="SSF63446">
    <property type="entry name" value="Type I dockerin domain"/>
    <property type="match status" value="1"/>
</dbReference>
<evidence type="ECO:0000313" key="6">
    <source>
        <dbReference type="EMBL" id="ERJ96736.1"/>
    </source>
</evidence>
<keyword evidence="7" id="KW-1185">Reference proteome</keyword>
<dbReference type="eggNOG" id="COG4124">
    <property type="taxonomic scope" value="Bacteria"/>
</dbReference>
<keyword evidence="4" id="KW-0732">Signal</keyword>
<dbReference type="Gene3D" id="1.10.1330.10">
    <property type="entry name" value="Dockerin domain"/>
    <property type="match status" value="1"/>
</dbReference>
<dbReference type="EMBL" id="AWVF01000102">
    <property type="protein sequence ID" value="ERJ96736.1"/>
    <property type="molecule type" value="Genomic_DNA"/>
</dbReference>
<feature type="chain" id="PRO_5004629136" evidence="4">
    <location>
        <begin position="28"/>
        <end position="316"/>
    </location>
</feature>
<feature type="domain" description="Dockerin" evidence="5">
    <location>
        <begin position="246"/>
        <end position="314"/>
    </location>
</feature>
<evidence type="ECO:0000313" key="7">
    <source>
        <dbReference type="Proteomes" id="UP000016662"/>
    </source>
</evidence>
<dbReference type="OrthoDB" id="1818037at2"/>
<dbReference type="GO" id="GO:0030246">
    <property type="term" value="F:carbohydrate binding"/>
    <property type="evidence" value="ECO:0007669"/>
    <property type="project" value="InterPro"/>
</dbReference>
<dbReference type="GO" id="GO:0000272">
    <property type="term" value="P:polysaccharide catabolic process"/>
    <property type="evidence" value="ECO:0007669"/>
    <property type="project" value="InterPro"/>
</dbReference>
<evidence type="ECO:0000256" key="2">
    <source>
        <dbReference type="ARBA" id="ARBA00022525"/>
    </source>
</evidence>
<dbReference type="RefSeq" id="WP_021682353.1">
    <property type="nucleotide sequence ID" value="NZ_KI260414.1"/>
</dbReference>
<dbReference type="Pfam" id="PF00404">
    <property type="entry name" value="Dockerin_1"/>
    <property type="match status" value="1"/>
</dbReference>
<keyword evidence="3" id="KW-0677">Repeat</keyword>
<dbReference type="GO" id="GO:0005576">
    <property type="term" value="C:extracellular region"/>
    <property type="evidence" value="ECO:0007669"/>
    <property type="project" value="UniProtKB-SubCell"/>
</dbReference>
<proteinExistence type="predicted"/>
<gene>
    <name evidence="6" type="ORF">RUMCAL_00889</name>
</gene>
<dbReference type="SUPFAM" id="SSF49384">
    <property type="entry name" value="Carbohydrate-binding domain"/>
    <property type="match status" value="1"/>
</dbReference>
<dbReference type="PATRIC" id="fig|411473.3.peg.728"/>
<dbReference type="CDD" id="cd08548">
    <property type="entry name" value="Type_I_cohesin_like"/>
    <property type="match status" value="1"/>
</dbReference>
<dbReference type="Gene3D" id="2.60.40.680">
    <property type="match status" value="1"/>
</dbReference>
<dbReference type="CDD" id="cd14256">
    <property type="entry name" value="Dockerin_I"/>
    <property type="match status" value="1"/>
</dbReference>
<comment type="caution">
    <text evidence="6">The sequence shown here is derived from an EMBL/GenBank/DDBJ whole genome shotgun (WGS) entry which is preliminary data.</text>
</comment>
<protein>
    <submittedName>
        <fullName evidence="6">Cohesin domain protein</fullName>
    </submittedName>
</protein>
<dbReference type="STRING" id="411473.RUMCAL_00889"/>